<dbReference type="Proteomes" id="UP000235220">
    <property type="component" value="Chromosome 10"/>
</dbReference>
<dbReference type="PANTHER" id="PTHR32303">
    <property type="entry name" value="QUINOPROTEIN ALCOHOL DEHYDROGENASE (CYTOCHROME C)"/>
    <property type="match status" value="1"/>
</dbReference>
<accession>A0A2I4FWD7</accession>
<dbReference type="KEGG" id="jre:109002599"/>
<name>A0A2I4FWD7_JUGRE</name>
<dbReference type="GeneID" id="109002599"/>
<dbReference type="InterPro" id="IPR011047">
    <property type="entry name" value="Quinoprotein_ADH-like_sf"/>
</dbReference>
<dbReference type="AlphaFoldDB" id="A0A2I4FWD7"/>
<dbReference type="GO" id="GO:0016491">
    <property type="term" value="F:oxidoreductase activity"/>
    <property type="evidence" value="ECO:0007669"/>
    <property type="project" value="UniProtKB-KW"/>
</dbReference>
<proteinExistence type="inferred from homology"/>
<evidence type="ECO:0000256" key="3">
    <source>
        <dbReference type="ARBA" id="ARBA00023002"/>
    </source>
</evidence>
<evidence type="ECO:0000313" key="6">
    <source>
        <dbReference type="RefSeq" id="XP_018835964.1"/>
    </source>
</evidence>
<protein>
    <submittedName>
        <fullName evidence="6">Polyvinylalcohol dehydrogenase-like</fullName>
    </submittedName>
</protein>
<evidence type="ECO:0000313" key="5">
    <source>
        <dbReference type="Proteomes" id="UP000235220"/>
    </source>
</evidence>
<dbReference type="PANTHER" id="PTHR32303:SF10">
    <property type="entry name" value="OUTER MEMBRANE PROTEIN ASSEMBLY FACTOR BAMB"/>
    <property type="match status" value="1"/>
</dbReference>
<keyword evidence="3" id="KW-0560">Oxidoreductase</keyword>
<dbReference type="Gene3D" id="2.140.10.10">
    <property type="entry name" value="Quinoprotein alcohol dehydrogenase-like superfamily"/>
    <property type="match status" value="1"/>
</dbReference>
<keyword evidence="5" id="KW-1185">Reference proteome</keyword>
<dbReference type="SUPFAM" id="SSF50998">
    <property type="entry name" value="Quinoprotein alcohol dehydrogenase-like"/>
    <property type="match status" value="1"/>
</dbReference>
<gene>
    <name evidence="6" type="primary">LOC109002599</name>
</gene>
<dbReference type="Pfam" id="PF13360">
    <property type="entry name" value="PQQ_2"/>
    <property type="match status" value="2"/>
</dbReference>
<organism evidence="5 6">
    <name type="scientific">Juglans regia</name>
    <name type="common">English walnut</name>
    <dbReference type="NCBI Taxonomy" id="51240"/>
    <lineage>
        <taxon>Eukaryota</taxon>
        <taxon>Viridiplantae</taxon>
        <taxon>Streptophyta</taxon>
        <taxon>Embryophyta</taxon>
        <taxon>Tracheophyta</taxon>
        <taxon>Spermatophyta</taxon>
        <taxon>Magnoliopsida</taxon>
        <taxon>eudicotyledons</taxon>
        <taxon>Gunneridae</taxon>
        <taxon>Pentapetalae</taxon>
        <taxon>rosids</taxon>
        <taxon>fabids</taxon>
        <taxon>Fagales</taxon>
        <taxon>Juglandaceae</taxon>
        <taxon>Juglans</taxon>
    </lineage>
</organism>
<reference evidence="6" key="1">
    <citation type="submission" date="2025-08" db="UniProtKB">
        <authorList>
            <consortium name="RefSeq"/>
        </authorList>
    </citation>
    <scope>IDENTIFICATION</scope>
    <source>
        <tissue evidence="6">Leaves</tissue>
    </source>
</reference>
<dbReference type="Gramene" id="Jr10_02300_p1">
    <property type="protein sequence ID" value="cds.Jr10_02300_p1"/>
    <property type="gene ID" value="Jr10_02300"/>
</dbReference>
<sequence>MAPPGFYSKLFLVLCIFSPLTFGAVNAGSDGHGKKHKVSLDWTNHGGDLYNRRYANKETKIGPSTVSNLRLKWEFYAGGDITATPAVFNGTLYFPSWNGYIYAVKASDGSLVWKKNLQKLTGFNNTGFLLNVNSTVSRSAPTVAGNLIIFGIYGPAVVIAVKRSTGKLVWSTRLDNHNRSLITMSGTYYKGGFYVGTSSLEEGVSVELCCTFRGSLSKLDVRTGVILWQTFMLPNNFGKTGEYAGAAIWGSSPSIDVLRNLVYIATGNLYSAPANVLECQERENNQTVPTSPDKCIEPDNHSNSILALDLDSGKIKWYKQLGGYDVWFGACNWHLDPRCPPGPSPDADFAEAPMMLSIYVNRTKHDVVVAVQKSGFAWALERDHGSLVWSKEAGPGGLGGGGMWGAATDERRIYTNIANSQHKNFTLKPSENTTISGGWVAMEARNGNILWSTANPNNATAPGPVTVANGVLFAGSTYRQGSIYAMDAKTGKILWSNDTGATVYGGISVSNGCIYLGNGYKVTLGYVNKNYTAGTSLYSYCVQ</sequence>
<evidence type="ECO:0000256" key="2">
    <source>
        <dbReference type="ARBA" id="ARBA00008156"/>
    </source>
</evidence>
<dbReference type="OrthoDB" id="416253at2759"/>
<comment type="cofactor">
    <cofactor evidence="1">
        <name>pyrroloquinoline quinone</name>
        <dbReference type="ChEBI" id="CHEBI:58442"/>
    </cofactor>
</comment>
<dbReference type="RefSeq" id="XP_018835964.1">
    <property type="nucleotide sequence ID" value="XM_018980419.2"/>
</dbReference>
<evidence type="ECO:0000256" key="1">
    <source>
        <dbReference type="ARBA" id="ARBA00001931"/>
    </source>
</evidence>
<dbReference type="SMART" id="SM00564">
    <property type="entry name" value="PQQ"/>
    <property type="match status" value="5"/>
</dbReference>
<dbReference type="STRING" id="51240.A0A2I4FWD7"/>
<comment type="similarity">
    <text evidence="2">Belongs to the bacterial PQQ dehydrogenase family.</text>
</comment>
<dbReference type="InterPro" id="IPR002372">
    <property type="entry name" value="PQQ_rpt_dom"/>
</dbReference>
<feature type="domain" description="Pyrrolo-quinoline quinone repeat" evidence="4">
    <location>
        <begin position="73"/>
        <end position="317"/>
    </location>
</feature>
<feature type="domain" description="Pyrrolo-quinoline quinone repeat" evidence="4">
    <location>
        <begin position="438"/>
        <end position="516"/>
    </location>
</feature>
<evidence type="ECO:0000259" key="4">
    <source>
        <dbReference type="Pfam" id="PF13360"/>
    </source>
</evidence>
<dbReference type="InterPro" id="IPR018391">
    <property type="entry name" value="PQQ_b-propeller_rpt"/>
</dbReference>